<evidence type="ECO:0000256" key="6">
    <source>
        <dbReference type="ARBA" id="ARBA00022833"/>
    </source>
</evidence>
<dbReference type="GO" id="GO:0030246">
    <property type="term" value="F:carbohydrate binding"/>
    <property type="evidence" value="ECO:0007669"/>
    <property type="project" value="InterPro"/>
</dbReference>
<keyword evidence="10" id="KW-1185">Reference proteome</keyword>
<dbReference type="InterPro" id="IPR045175">
    <property type="entry name" value="M28_fam"/>
</dbReference>
<evidence type="ECO:0000256" key="5">
    <source>
        <dbReference type="ARBA" id="ARBA00022801"/>
    </source>
</evidence>
<dbReference type="Gene3D" id="2.10.10.20">
    <property type="entry name" value="Carbohydrate-binding module superfamily 5/12"/>
    <property type="match status" value="1"/>
</dbReference>
<dbReference type="PANTHER" id="PTHR12147">
    <property type="entry name" value="METALLOPEPTIDASE M28 FAMILY MEMBER"/>
    <property type="match status" value="1"/>
</dbReference>
<dbReference type="SMART" id="SM00495">
    <property type="entry name" value="ChtBD3"/>
    <property type="match status" value="1"/>
</dbReference>
<dbReference type="InterPro" id="IPR036573">
    <property type="entry name" value="CBM_sf_5/12"/>
</dbReference>
<dbReference type="GO" id="GO:0004177">
    <property type="term" value="F:aminopeptidase activity"/>
    <property type="evidence" value="ECO:0007669"/>
    <property type="project" value="UniProtKB-KW"/>
</dbReference>
<comment type="similarity">
    <text evidence="1">Belongs to the peptidase M28 family. M28A subfamily.</text>
</comment>
<dbReference type="InterPro" id="IPR003610">
    <property type="entry name" value="CBM5/12"/>
</dbReference>
<dbReference type="SUPFAM" id="SSF51055">
    <property type="entry name" value="Carbohydrate binding domain"/>
    <property type="match status" value="1"/>
</dbReference>
<dbReference type="GO" id="GO:0006508">
    <property type="term" value="P:proteolysis"/>
    <property type="evidence" value="ECO:0007669"/>
    <property type="project" value="UniProtKB-KW"/>
</dbReference>
<evidence type="ECO:0000256" key="3">
    <source>
        <dbReference type="ARBA" id="ARBA00022723"/>
    </source>
</evidence>
<evidence type="ECO:0000256" key="4">
    <source>
        <dbReference type="ARBA" id="ARBA00022729"/>
    </source>
</evidence>
<dbReference type="PANTHER" id="PTHR12147:SF26">
    <property type="entry name" value="PEPTIDASE M28 DOMAIN-CONTAINING PROTEIN"/>
    <property type="match status" value="1"/>
</dbReference>
<evidence type="ECO:0000259" key="8">
    <source>
        <dbReference type="SMART" id="SM00495"/>
    </source>
</evidence>
<organism evidence="9 10">
    <name type="scientific">Amycolatopsis cihanbeyliensis</name>
    <dbReference type="NCBI Taxonomy" id="1128664"/>
    <lineage>
        <taxon>Bacteria</taxon>
        <taxon>Bacillati</taxon>
        <taxon>Actinomycetota</taxon>
        <taxon>Actinomycetes</taxon>
        <taxon>Pseudonocardiales</taxon>
        <taxon>Pseudonocardiaceae</taxon>
        <taxon>Amycolatopsis</taxon>
    </lineage>
</organism>
<evidence type="ECO:0000313" key="10">
    <source>
        <dbReference type="Proteomes" id="UP000320876"/>
    </source>
</evidence>
<keyword evidence="9" id="KW-0031">Aminopeptidase</keyword>
<feature type="domain" description="Chitin-binding type-3" evidence="8">
    <location>
        <begin position="427"/>
        <end position="472"/>
    </location>
</feature>
<dbReference type="EMBL" id="VFML01000001">
    <property type="protein sequence ID" value="TQJ02945.1"/>
    <property type="molecule type" value="Genomic_DNA"/>
</dbReference>
<reference evidence="9 10" key="1">
    <citation type="submission" date="2019-06" db="EMBL/GenBank/DDBJ databases">
        <title>Sequencing the genomes of 1000 actinobacteria strains.</title>
        <authorList>
            <person name="Klenk H.-P."/>
        </authorList>
    </citation>
    <scope>NUCLEOTIDE SEQUENCE [LARGE SCALE GENOMIC DNA]</scope>
    <source>
        <strain evidence="9 10">DSM 45679</strain>
    </source>
</reference>
<keyword evidence="4 7" id="KW-0732">Signal</keyword>
<keyword evidence="6" id="KW-0862">Zinc</keyword>
<dbReference type="Gene3D" id="3.40.630.10">
    <property type="entry name" value="Zn peptidases"/>
    <property type="match status" value="1"/>
</dbReference>
<dbReference type="GO" id="GO:0005975">
    <property type="term" value="P:carbohydrate metabolic process"/>
    <property type="evidence" value="ECO:0007669"/>
    <property type="project" value="InterPro"/>
</dbReference>
<dbReference type="GO" id="GO:0004553">
    <property type="term" value="F:hydrolase activity, hydrolyzing O-glycosyl compounds"/>
    <property type="evidence" value="ECO:0007669"/>
    <property type="project" value="InterPro"/>
</dbReference>
<keyword evidence="2" id="KW-0645">Protease</keyword>
<dbReference type="GO" id="GO:0046872">
    <property type="term" value="F:metal ion binding"/>
    <property type="evidence" value="ECO:0007669"/>
    <property type="project" value="UniProtKB-KW"/>
</dbReference>
<proteinExistence type="inferred from homology"/>
<dbReference type="FunFam" id="3.40.630.10:FF:000066">
    <property type="entry name" value="M28 family peptidase"/>
    <property type="match status" value="1"/>
</dbReference>
<dbReference type="Pfam" id="PF04389">
    <property type="entry name" value="Peptidase_M28"/>
    <property type="match status" value="1"/>
</dbReference>
<accession>A0A542DJ05</accession>
<evidence type="ECO:0000256" key="1">
    <source>
        <dbReference type="ARBA" id="ARBA00005957"/>
    </source>
</evidence>
<comment type="caution">
    <text evidence="9">The sequence shown here is derived from an EMBL/GenBank/DDBJ whole genome shotgun (WGS) entry which is preliminary data.</text>
</comment>
<feature type="signal peptide" evidence="7">
    <location>
        <begin position="1"/>
        <end position="30"/>
    </location>
</feature>
<protein>
    <submittedName>
        <fullName evidence="9">Aminopeptidase S</fullName>
    </submittedName>
</protein>
<dbReference type="Proteomes" id="UP000320876">
    <property type="component" value="Unassembled WGS sequence"/>
</dbReference>
<evidence type="ECO:0000313" key="9">
    <source>
        <dbReference type="EMBL" id="TQJ02945.1"/>
    </source>
</evidence>
<evidence type="ECO:0000256" key="2">
    <source>
        <dbReference type="ARBA" id="ARBA00022670"/>
    </source>
</evidence>
<dbReference type="OrthoDB" id="345880at2"/>
<keyword evidence="3" id="KW-0479">Metal-binding</keyword>
<dbReference type="InterPro" id="IPR007484">
    <property type="entry name" value="Peptidase_M28"/>
</dbReference>
<dbReference type="GO" id="GO:0008235">
    <property type="term" value="F:metalloexopeptidase activity"/>
    <property type="evidence" value="ECO:0007669"/>
    <property type="project" value="InterPro"/>
</dbReference>
<dbReference type="GO" id="GO:0005576">
    <property type="term" value="C:extracellular region"/>
    <property type="evidence" value="ECO:0007669"/>
    <property type="project" value="InterPro"/>
</dbReference>
<gene>
    <name evidence="9" type="ORF">FB471_2695</name>
</gene>
<dbReference type="RefSeq" id="WP_141998324.1">
    <property type="nucleotide sequence ID" value="NZ_VFML01000001.1"/>
</dbReference>
<dbReference type="InterPro" id="IPR041756">
    <property type="entry name" value="M28_SGAP-like"/>
</dbReference>
<dbReference type="CDD" id="cd03876">
    <property type="entry name" value="M28_SGAP_like"/>
    <property type="match status" value="1"/>
</dbReference>
<sequence>MNVKKLLRSGVAAVAGLAVAVAFPSPVATAQPATAVAAPDIAVSDVQAHLNEFQSIANRNGGNRAPGRGYDASVSYLEQELRAAGYDVTRQRCTSCAAQSENLLAEWPEGDPNQVIMLGAHLDSVGSGPGINDNGTGSAAILQVALELAEADPAMAKRVRFAWWADEESGLRGSRYYVSTLSGTERSRIDAYLNFDMIGSRNWGYFVYDDVASIKAVFDEYFQSEGVPTERATATDGRSDHSSFKSVGIPVGGLFTGAGSRKSSAQQQKWGGTAGAAFDSCYHRSCDTISNIATAPLDHNSDAIAYAVWQMAVGGTEQNDFSVSVNPASGSVEPGESVTVTVSTQVTAGQPQAVQLSASGLPSGATASFDPPSVQSGADSVLTVSTSADTPTGTSQVTVLGDGAEADRTASFTLTVGDGGPPPGCDSPAWDGAANYAPGDVVSHAGHEWESTWYSSGAEPGDPRSWAVWSDLGAC</sequence>
<dbReference type="SUPFAM" id="SSF53187">
    <property type="entry name" value="Zn-dependent exopeptidases"/>
    <property type="match status" value="1"/>
</dbReference>
<name>A0A542DJ05_AMYCI</name>
<feature type="chain" id="PRO_5021768317" evidence="7">
    <location>
        <begin position="31"/>
        <end position="475"/>
    </location>
</feature>
<dbReference type="AlphaFoldDB" id="A0A542DJ05"/>
<keyword evidence="5" id="KW-0378">Hydrolase</keyword>
<dbReference type="CDD" id="cd12215">
    <property type="entry name" value="ChiC_BD"/>
    <property type="match status" value="1"/>
</dbReference>
<evidence type="ECO:0000256" key="7">
    <source>
        <dbReference type="SAM" id="SignalP"/>
    </source>
</evidence>